<feature type="domain" description="Carbohydrate-binding module family 96" evidence="4">
    <location>
        <begin position="36"/>
        <end position="199"/>
    </location>
</feature>
<proteinExistence type="predicted"/>
<dbReference type="EMBL" id="JACXXH010000003">
    <property type="protein sequence ID" value="MBD3863135.1"/>
    <property type="molecule type" value="Genomic_DNA"/>
</dbReference>
<dbReference type="PROSITE" id="PS51257">
    <property type="entry name" value="PROKAR_LIPOPROTEIN"/>
    <property type="match status" value="1"/>
</dbReference>
<evidence type="ECO:0000313" key="6">
    <source>
        <dbReference type="Proteomes" id="UP000627521"/>
    </source>
</evidence>
<accession>A0ABR8LSF4</accession>
<keyword evidence="3" id="KW-0732">Signal</keyword>
<evidence type="ECO:0000259" key="4">
    <source>
        <dbReference type="Pfam" id="PF24517"/>
    </source>
</evidence>
<protein>
    <submittedName>
        <fullName evidence="5">DNRLRE domain-containing protein</fullName>
    </submittedName>
</protein>
<comment type="subcellular location">
    <subcellularLocation>
        <location evidence="1">Secreted</location>
    </subcellularLocation>
</comment>
<dbReference type="RefSeq" id="WP_191099524.1">
    <property type="nucleotide sequence ID" value="NZ_JACXXF010000003.1"/>
</dbReference>
<evidence type="ECO:0000256" key="1">
    <source>
        <dbReference type="ARBA" id="ARBA00004613"/>
    </source>
</evidence>
<dbReference type="NCBIfam" id="NF033679">
    <property type="entry name" value="DNRLRE_dom"/>
    <property type="match status" value="1"/>
</dbReference>
<dbReference type="Pfam" id="PF24517">
    <property type="entry name" value="CBM96"/>
    <property type="match status" value="1"/>
</dbReference>
<comment type="caution">
    <text evidence="5">The sequence shown here is derived from an EMBL/GenBank/DDBJ whole genome shotgun (WGS) entry which is preliminary data.</text>
</comment>
<evidence type="ECO:0000256" key="3">
    <source>
        <dbReference type="ARBA" id="ARBA00022729"/>
    </source>
</evidence>
<organism evidence="5 6">
    <name type="scientific">Olleya marilimosa</name>
    <dbReference type="NCBI Taxonomy" id="272164"/>
    <lineage>
        <taxon>Bacteria</taxon>
        <taxon>Pseudomonadati</taxon>
        <taxon>Bacteroidota</taxon>
        <taxon>Flavobacteriia</taxon>
        <taxon>Flavobacteriales</taxon>
        <taxon>Flavobacteriaceae</taxon>
    </lineage>
</organism>
<dbReference type="InterPro" id="IPR055372">
    <property type="entry name" value="CBM96"/>
</dbReference>
<reference evidence="5 6" key="1">
    <citation type="submission" date="2020-09" db="EMBL/GenBank/DDBJ databases">
        <title>Bacillus nautilus sp. nov., Chryseoglobus crepusculi sp. nov, and Psychrobacter noctis sp. nov., isolated from deep-sea sponges from the equatorial Atlantic.</title>
        <authorList>
            <person name="Stennett H.L."/>
            <person name="Williams S.E."/>
        </authorList>
    </citation>
    <scope>NUCLEOTIDE SEQUENCE [LARGE SCALE GENOMIC DNA]</scope>
    <source>
        <strain evidence="5 6">28M-24</strain>
    </source>
</reference>
<evidence type="ECO:0000256" key="2">
    <source>
        <dbReference type="ARBA" id="ARBA00022525"/>
    </source>
</evidence>
<keyword evidence="2" id="KW-0964">Secreted</keyword>
<evidence type="ECO:0000313" key="5">
    <source>
        <dbReference type="EMBL" id="MBD3863135.1"/>
    </source>
</evidence>
<keyword evidence="6" id="KW-1185">Reference proteome</keyword>
<dbReference type="Proteomes" id="UP000627521">
    <property type="component" value="Unassembled WGS sequence"/>
</dbReference>
<sequence>MKFLKATILFSIMLFCSCNKDKTIKAVFQPDEVMGKDVVISEAYETRNYSHLERLHLLSISVQDTIDNDSRFLIRFGFASIPQTAKIDSAFIYLKAIEPGHFGEKNSFYIQRSKSVWINKDVNWENQPEGEESDQILIDAPTDKMQPYKIDVTNYVKNVVNKTYPNYGYIFRLESEEKPYKGIRFCSSNHVDVDSRPKLEVFYKE</sequence>
<gene>
    <name evidence="5" type="ORF">IEG06_06705</name>
</gene>
<name>A0ABR8LSF4_9FLAO</name>